<dbReference type="InterPro" id="IPR009061">
    <property type="entry name" value="DNA-bd_dom_put_sf"/>
</dbReference>
<dbReference type="InterPro" id="IPR000551">
    <property type="entry name" value="MerR-type_HTH_dom"/>
</dbReference>
<evidence type="ECO:0000256" key="2">
    <source>
        <dbReference type="SAM" id="MobiDB-lite"/>
    </source>
</evidence>
<dbReference type="InterPro" id="IPR047057">
    <property type="entry name" value="MerR_fam"/>
</dbReference>
<evidence type="ECO:0000313" key="5">
    <source>
        <dbReference type="Proteomes" id="UP001551658"/>
    </source>
</evidence>
<dbReference type="Pfam" id="PF00376">
    <property type="entry name" value="MerR"/>
    <property type="match status" value="1"/>
</dbReference>
<feature type="compositionally biased region" description="Polar residues" evidence="2">
    <location>
        <begin position="12"/>
        <end position="22"/>
    </location>
</feature>
<dbReference type="PANTHER" id="PTHR30204:SF93">
    <property type="entry name" value="HTH MERR-TYPE DOMAIN-CONTAINING PROTEIN"/>
    <property type="match status" value="1"/>
</dbReference>
<protein>
    <submittedName>
        <fullName evidence="4">MerR family transcriptional regulator</fullName>
    </submittedName>
</protein>
<reference evidence="4 5" key="1">
    <citation type="submission" date="2024-06" db="EMBL/GenBank/DDBJ databases">
        <title>The Natural Products Discovery Center: Release of the First 8490 Sequenced Strains for Exploring Actinobacteria Biosynthetic Diversity.</title>
        <authorList>
            <person name="Kalkreuter E."/>
            <person name="Kautsar S.A."/>
            <person name="Yang D."/>
            <person name="Bader C.D."/>
            <person name="Teijaro C.N."/>
            <person name="Fluegel L."/>
            <person name="Davis C.M."/>
            <person name="Simpson J.R."/>
            <person name="Lauterbach L."/>
            <person name="Steele A.D."/>
            <person name="Gui C."/>
            <person name="Meng S."/>
            <person name="Li G."/>
            <person name="Viehrig K."/>
            <person name="Ye F."/>
            <person name="Su P."/>
            <person name="Kiefer A.F."/>
            <person name="Nichols A."/>
            <person name="Cepeda A.J."/>
            <person name="Yan W."/>
            <person name="Fan B."/>
            <person name="Jiang Y."/>
            <person name="Adhikari A."/>
            <person name="Zheng C.-J."/>
            <person name="Schuster L."/>
            <person name="Cowan T.M."/>
            <person name="Smanski M.J."/>
            <person name="Chevrette M.G."/>
            <person name="De Carvalho L.P.S."/>
            <person name="Shen B."/>
        </authorList>
    </citation>
    <scope>NUCLEOTIDE SEQUENCE [LARGE SCALE GENOMIC DNA]</scope>
    <source>
        <strain evidence="4 5">NPDC050671</strain>
    </source>
</reference>
<dbReference type="PROSITE" id="PS50937">
    <property type="entry name" value="HTH_MERR_2"/>
    <property type="match status" value="2"/>
</dbReference>
<feature type="domain" description="HTH merR-type" evidence="3">
    <location>
        <begin position="140"/>
        <end position="208"/>
    </location>
</feature>
<keyword evidence="5" id="KW-1185">Reference proteome</keyword>
<dbReference type="RefSeq" id="WP_357971781.1">
    <property type="nucleotide sequence ID" value="NZ_JBFAIH010000001.1"/>
</dbReference>
<keyword evidence="1" id="KW-0238">DNA-binding</keyword>
<feature type="region of interest" description="Disordered" evidence="2">
    <location>
        <begin position="1"/>
        <end position="22"/>
    </location>
</feature>
<proteinExistence type="predicted"/>
<feature type="domain" description="HTH merR-type" evidence="3">
    <location>
        <begin position="22"/>
        <end position="66"/>
    </location>
</feature>
<evidence type="ECO:0000259" key="3">
    <source>
        <dbReference type="PROSITE" id="PS50937"/>
    </source>
</evidence>
<dbReference type="Pfam" id="PF13411">
    <property type="entry name" value="MerR_1"/>
    <property type="match status" value="1"/>
</dbReference>
<dbReference type="SUPFAM" id="SSF46955">
    <property type="entry name" value="Putative DNA-binding domain"/>
    <property type="match status" value="2"/>
</dbReference>
<comment type="caution">
    <text evidence="4">The sequence shown here is derived from an EMBL/GenBank/DDBJ whole genome shotgun (WGS) entry which is preliminary data.</text>
</comment>
<accession>A0ABV3F0G0</accession>
<dbReference type="PANTHER" id="PTHR30204">
    <property type="entry name" value="REDOX-CYCLING DRUG-SENSING TRANSCRIPTIONAL ACTIVATOR SOXR"/>
    <property type="match status" value="1"/>
</dbReference>
<dbReference type="EMBL" id="JBFAIH010000001">
    <property type="protein sequence ID" value="MEV0361190.1"/>
    <property type="molecule type" value="Genomic_DNA"/>
</dbReference>
<evidence type="ECO:0000256" key="1">
    <source>
        <dbReference type="ARBA" id="ARBA00023125"/>
    </source>
</evidence>
<gene>
    <name evidence="4" type="ORF">AB0H72_00680</name>
</gene>
<name>A0ABV3F0G0_9NOCA</name>
<dbReference type="SMART" id="SM00422">
    <property type="entry name" value="HTH_MERR"/>
    <property type="match status" value="2"/>
</dbReference>
<feature type="compositionally biased region" description="Basic and acidic residues" evidence="2">
    <location>
        <begin position="1"/>
        <end position="11"/>
    </location>
</feature>
<evidence type="ECO:0000313" key="4">
    <source>
        <dbReference type="EMBL" id="MEV0361190.1"/>
    </source>
</evidence>
<dbReference type="Proteomes" id="UP001551658">
    <property type="component" value="Unassembled WGS sequence"/>
</dbReference>
<dbReference type="Gene3D" id="1.10.1660.10">
    <property type="match status" value="2"/>
</dbReference>
<organism evidence="4 5">
    <name type="scientific">Nocardia fusca</name>
    <dbReference type="NCBI Taxonomy" id="941183"/>
    <lineage>
        <taxon>Bacteria</taxon>
        <taxon>Bacillati</taxon>
        <taxon>Actinomycetota</taxon>
        <taxon>Actinomycetes</taxon>
        <taxon>Mycobacteriales</taxon>
        <taxon>Nocardiaceae</taxon>
        <taxon>Nocardia</taxon>
    </lineage>
</organism>
<sequence length="252" mass="27663">MLVESCGEKWPETSTRSRNSSGLRTADIARATGYSVQQIRNLERDGVLPPVPRTPSGYRVYGQAHLWSVRAYRALAAGVGPVEAKRILREARERGPSRLFALLDRAHAELDRERRDLSFAREAARAIAGEPLGDIRPADAMSISELSRALGIRPSTLRHWDAEGLVVPQRGEGATRRYLPGDVRIARLVHQLRLAGYGISALRQLIPSLRGAHGWDEIGRALAARDSGLDARSAALFEAGAALHMLLRTERG</sequence>